<keyword evidence="3" id="KW-1185">Reference proteome</keyword>
<evidence type="ECO:0000259" key="1">
    <source>
        <dbReference type="Pfam" id="PF16087"/>
    </source>
</evidence>
<evidence type="ECO:0000313" key="2">
    <source>
        <dbReference type="EMBL" id="KAJ4442800.1"/>
    </source>
</evidence>
<dbReference type="PANTHER" id="PTHR47326">
    <property type="entry name" value="TRANSPOSABLE ELEMENT TC3 TRANSPOSASE-LIKE PROTEIN"/>
    <property type="match status" value="1"/>
</dbReference>
<dbReference type="InterPro" id="IPR036397">
    <property type="entry name" value="RNaseH_sf"/>
</dbReference>
<dbReference type="EMBL" id="JAJSOF020000013">
    <property type="protein sequence ID" value="KAJ4442800.1"/>
    <property type="molecule type" value="Genomic_DNA"/>
</dbReference>
<comment type="caution">
    <text evidence="2">The sequence shown here is derived from an EMBL/GenBank/DDBJ whole genome shotgun (WGS) entry which is preliminary data.</text>
</comment>
<dbReference type="Proteomes" id="UP001148838">
    <property type="component" value="Unassembled WGS sequence"/>
</dbReference>
<name>A0ABQ8TAU2_PERAM</name>
<dbReference type="PANTHER" id="PTHR47326:SF1">
    <property type="entry name" value="HTH PSQ-TYPE DOMAIN-CONTAINING PROTEIN"/>
    <property type="match status" value="1"/>
</dbReference>
<sequence>MDACSGPLILIRCKIIKLVMMLTVLALDPYKYLRIQVVEAFIRLNSEIAVQRFFRQGYRHHRVPDRRTIVRWVQFQKEHGKVENKKSSGRPRTVRMPENVNRVRAEMQPSPQRSARRHSLTMQISRRSLHRILKEDLKFHPYKLQVVRELRPIDRQMRITFCAQLQEMIAENNNILPNLLVSDEAHFHLTGFVNKQNIRYWSDTNPQLLHETPLHSPKVTVRCGVARFGIIGPYFFEDPKGRTVTVNSVRYLQMLNIFLVSELNRIGHLDT</sequence>
<proteinExistence type="predicted"/>
<feature type="domain" description="DUF4817" evidence="1">
    <location>
        <begin position="34"/>
        <end position="83"/>
    </location>
</feature>
<organism evidence="2 3">
    <name type="scientific">Periplaneta americana</name>
    <name type="common">American cockroach</name>
    <name type="synonym">Blatta americana</name>
    <dbReference type="NCBI Taxonomy" id="6978"/>
    <lineage>
        <taxon>Eukaryota</taxon>
        <taxon>Metazoa</taxon>
        <taxon>Ecdysozoa</taxon>
        <taxon>Arthropoda</taxon>
        <taxon>Hexapoda</taxon>
        <taxon>Insecta</taxon>
        <taxon>Pterygota</taxon>
        <taxon>Neoptera</taxon>
        <taxon>Polyneoptera</taxon>
        <taxon>Dictyoptera</taxon>
        <taxon>Blattodea</taxon>
        <taxon>Blattoidea</taxon>
        <taxon>Blattidae</taxon>
        <taxon>Blattinae</taxon>
        <taxon>Periplaneta</taxon>
    </lineage>
</organism>
<protein>
    <recommendedName>
        <fullName evidence="1">DUF4817 domain-containing protein</fullName>
    </recommendedName>
</protein>
<gene>
    <name evidence="2" type="ORF">ANN_04393</name>
</gene>
<reference evidence="2 3" key="1">
    <citation type="journal article" date="2022" name="Allergy">
        <title>Genome assembly and annotation of Periplaneta americana reveal a comprehensive cockroach allergen profile.</title>
        <authorList>
            <person name="Wang L."/>
            <person name="Xiong Q."/>
            <person name="Saelim N."/>
            <person name="Wang L."/>
            <person name="Nong W."/>
            <person name="Wan A.T."/>
            <person name="Shi M."/>
            <person name="Liu X."/>
            <person name="Cao Q."/>
            <person name="Hui J.H.L."/>
            <person name="Sookrung N."/>
            <person name="Leung T.F."/>
            <person name="Tungtrongchitr A."/>
            <person name="Tsui S.K.W."/>
        </authorList>
    </citation>
    <scope>NUCLEOTIDE SEQUENCE [LARGE SCALE GENOMIC DNA]</scope>
    <source>
        <strain evidence="2">PWHHKU_190912</strain>
    </source>
</reference>
<dbReference type="Pfam" id="PF16087">
    <property type="entry name" value="DUF4817"/>
    <property type="match status" value="1"/>
</dbReference>
<evidence type="ECO:0000313" key="3">
    <source>
        <dbReference type="Proteomes" id="UP001148838"/>
    </source>
</evidence>
<dbReference type="Gene3D" id="3.30.420.10">
    <property type="entry name" value="Ribonuclease H-like superfamily/Ribonuclease H"/>
    <property type="match status" value="1"/>
</dbReference>
<accession>A0ABQ8TAU2</accession>
<dbReference type="InterPro" id="IPR032135">
    <property type="entry name" value="DUF4817"/>
</dbReference>